<dbReference type="OMA" id="HANRPSC"/>
<proteinExistence type="predicted"/>
<dbReference type="VEuPathDB" id="TriTrypDB:TRSC58_04669"/>
<sequence>MTHLGSYALGLFVAVSAFLFSIAHASDALVAPMCSEVIGFAGEYNDHIRIEVPVSPVEKEAVVLSLKAFPLNLGELSQRWIQMNATYRLREGVMVSLQSNNDGIVVISNVEAGTNIEIKVNRVLKDGPVPFRFWSFHANRPSCQIDVSPVNSFSAPIPLRISELADPVKVYFKSVAPPEAKGFIVWANYGFFLSHSVKYQVISSPTATYDVTHNSGEVVPWSEGVAYLVFTSPISTDTSQMLQVKIVWVDDITAAGGKTGSEAPTPPLEKKTDKDLTPLPESPSKGPGDEKSPSHSDAGNKKRWTVRFLIFVLLISLTVYMLVMSAVNYRLTGATEFPDMIPFVGVFRSCGQYVALAKASVLQGRGNQRGEYSDLRYEGLGTDRV</sequence>
<feature type="signal peptide" evidence="3">
    <location>
        <begin position="1"/>
        <end position="25"/>
    </location>
</feature>
<dbReference type="EMBL" id="MKGL01000109">
    <property type="protein sequence ID" value="RNF06419.1"/>
    <property type="molecule type" value="Genomic_DNA"/>
</dbReference>
<comment type="caution">
    <text evidence="4">The sequence shown here is derived from an EMBL/GenBank/DDBJ whole genome shotgun (WGS) entry which is preliminary data.</text>
</comment>
<keyword evidence="3" id="KW-0732">Signal</keyword>
<evidence type="ECO:0000313" key="4">
    <source>
        <dbReference type="EMBL" id="RNF06419.1"/>
    </source>
</evidence>
<keyword evidence="2" id="KW-0472">Membrane</keyword>
<evidence type="ECO:0000313" key="5">
    <source>
        <dbReference type="Proteomes" id="UP000283634"/>
    </source>
</evidence>
<keyword evidence="5" id="KW-1185">Reference proteome</keyword>
<keyword evidence="2" id="KW-1133">Transmembrane helix</keyword>
<feature type="transmembrane region" description="Helical" evidence="2">
    <location>
        <begin position="304"/>
        <end position="323"/>
    </location>
</feature>
<evidence type="ECO:0000256" key="2">
    <source>
        <dbReference type="SAM" id="Phobius"/>
    </source>
</evidence>
<dbReference type="OrthoDB" id="272737at2759"/>
<dbReference type="GeneID" id="40327818"/>
<organism evidence="4 5">
    <name type="scientific">Trypanosoma rangeli</name>
    <dbReference type="NCBI Taxonomy" id="5698"/>
    <lineage>
        <taxon>Eukaryota</taxon>
        <taxon>Discoba</taxon>
        <taxon>Euglenozoa</taxon>
        <taxon>Kinetoplastea</taxon>
        <taxon>Metakinetoplastina</taxon>
        <taxon>Trypanosomatida</taxon>
        <taxon>Trypanosomatidae</taxon>
        <taxon>Trypanosoma</taxon>
        <taxon>Herpetosoma</taxon>
    </lineage>
</organism>
<gene>
    <name evidence="4" type="ORF">TraAM80_03885</name>
</gene>
<evidence type="ECO:0000256" key="3">
    <source>
        <dbReference type="SAM" id="SignalP"/>
    </source>
</evidence>
<dbReference type="AlphaFoldDB" id="A0A422NM26"/>
<evidence type="ECO:0000256" key="1">
    <source>
        <dbReference type="SAM" id="MobiDB-lite"/>
    </source>
</evidence>
<protein>
    <submittedName>
        <fullName evidence="4">Uncharacterized protein</fullName>
    </submittedName>
</protein>
<dbReference type="Proteomes" id="UP000283634">
    <property type="component" value="Unassembled WGS sequence"/>
</dbReference>
<name>A0A422NM26_TRYRA</name>
<keyword evidence="2" id="KW-0812">Transmembrane</keyword>
<dbReference type="RefSeq" id="XP_029239241.1">
    <property type="nucleotide sequence ID" value="XM_029380836.1"/>
</dbReference>
<accession>A0A422NM26</accession>
<feature type="region of interest" description="Disordered" evidence="1">
    <location>
        <begin position="258"/>
        <end position="298"/>
    </location>
</feature>
<feature type="chain" id="PRO_5019380894" evidence="3">
    <location>
        <begin position="26"/>
        <end position="385"/>
    </location>
</feature>
<feature type="compositionally biased region" description="Basic and acidic residues" evidence="1">
    <location>
        <begin position="287"/>
        <end position="298"/>
    </location>
</feature>
<reference evidence="4 5" key="1">
    <citation type="journal article" date="2018" name="BMC Genomics">
        <title>Genomic comparison of Trypanosoma conorhini and Trypanosoma rangeli to Trypanosoma cruzi strains of high and low virulence.</title>
        <authorList>
            <person name="Bradwell K.R."/>
            <person name="Koparde V.N."/>
            <person name="Matveyev A.V."/>
            <person name="Serrano M.G."/>
            <person name="Alves J.M."/>
            <person name="Parikh H."/>
            <person name="Huang B."/>
            <person name="Lee V."/>
            <person name="Espinosa-Alvarez O."/>
            <person name="Ortiz P.A."/>
            <person name="Costa-Martins A.G."/>
            <person name="Teixeira M.M."/>
            <person name="Buck G.A."/>
        </authorList>
    </citation>
    <scope>NUCLEOTIDE SEQUENCE [LARGE SCALE GENOMIC DNA]</scope>
    <source>
        <strain evidence="4 5">AM80</strain>
    </source>
</reference>